<keyword evidence="1 3" id="KW-0808">Transferase</keyword>
<dbReference type="InterPro" id="IPR001296">
    <property type="entry name" value="Glyco_trans_1"/>
</dbReference>
<gene>
    <name evidence="3" type="ORF">EMLJLAPB_00533</name>
</gene>
<dbReference type="GO" id="GO:0016757">
    <property type="term" value="F:glycosyltransferase activity"/>
    <property type="evidence" value="ECO:0007669"/>
    <property type="project" value="InterPro"/>
</dbReference>
<dbReference type="Gene3D" id="3.40.50.2000">
    <property type="entry name" value="Glycogen Phosphorylase B"/>
    <property type="match status" value="1"/>
</dbReference>
<name>A0A811TCL7_9EURY</name>
<evidence type="ECO:0000256" key="1">
    <source>
        <dbReference type="ARBA" id="ARBA00022679"/>
    </source>
</evidence>
<sequence>MKIYVGSLQYSPIYKSHCCALGKQCEKYGYSVKYLFSREYEWMLPEEVKEKTIFIGESTGIISALKDGLNFKHIQKLSKILLEDRPDYIYMYNYHPFLNYYIAKLSKKCGGTFIQHVQEPYVENKEVYKGIKQYWLYMFEYFQEKLLKKTDIAVISSNRALYLFEKRYQNFFGRKIMIPLMYEDMGNITSNIEDRTYITFIGPPVAAKGPETFLKIVEYSEIHNLGFNFLMISRSKVKDPRYYNKNNLKVFHKNKISDVEMAEFIRHSLMTITPYKVATQSSVVLTSYMYGTPVISTDVGGLCEVVHHLRTGYLLKENSNVEEWINGIDFIKDNLLEMSENCRNYFVAEFSEINWPKYFKEMFGDES</sequence>
<proteinExistence type="predicted"/>
<protein>
    <submittedName>
        <fullName evidence="3">Glycosyl transferases group 1</fullName>
    </submittedName>
</protein>
<comment type="caution">
    <text evidence="3">The sequence shown here is derived from an EMBL/GenBank/DDBJ whole genome shotgun (WGS) entry which is preliminary data.</text>
</comment>
<dbReference type="PANTHER" id="PTHR46401:SF2">
    <property type="entry name" value="GLYCOSYLTRANSFERASE WBBK-RELATED"/>
    <property type="match status" value="1"/>
</dbReference>
<evidence type="ECO:0000259" key="2">
    <source>
        <dbReference type="Pfam" id="PF00534"/>
    </source>
</evidence>
<dbReference type="PANTHER" id="PTHR46401">
    <property type="entry name" value="GLYCOSYLTRANSFERASE WBBK-RELATED"/>
    <property type="match status" value="1"/>
</dbReference>
<dbReference type="Pfam" id="PF00534">
    <property type="entry name" value="Glycos_transf_1"/>
    <property type="match status" value="1"/>
</dbReference>
<evidence type="ECO:0000313" key="4">
    <source>
        <dbReference type="Proteomes" id="UP000634805"/>
    </source>
</evidence>
<feature type="domain" description="Glycosyl transferase family 1" evidence="2">
    <location>
        <begin position="193"/>
        <end position="345"/>
    </location>
</feature>
<dbReference type="AlphaFoldDB" id="A0A811TCL7"/>
<organism evidence="3 4">
    <name type="scientific">Candidatus Argoarchaeum ethanivorans</name>
    <dbReference type="NCBI Taxonomy" id="2608793"/>
    <lineage>
        <taxon>Archaea</taxon>
        <taxon>Methanobacteriati</taxon>
        <taxon>Methanobacteriota</taxon>
        <taxon>Stenosarchaea group</taxon>
        <taxon>Methanomicrobia</taxon>
        <taxon>Methanosarcinales</taxon>
        <taxon>Methanosarcinales incertae sedis</taxon>
        <taxon>GOM Arc I cluster</taxon>
        <taxon>Candidatus Argoarchaeum</taxon>
    </lineage>
</organism>
<dbReference type="EMBL" id="CAJHIS010000012">
    <property type="protein sequence ID" value="CAD6493500.1"/>
    <property type="molecule type" value="Genomic_DNA"/>
</dbReference>
<dbReference type="SUPFAM" id="SSF53756">
    <property type="entry name" value="UDP-Glycosyltransferase/glycogen phosphorylase"/>
    <property type="match status" value="1"/>
</dbReference>
<evidence type="ECO:0000313" key="3">
    <source>
        <dbReference type="EMBL" id="CAD6493500.1"/>
    </source>
</evidence>
<reference evidence="3" key="1">
    <citation type="submission" date="2020-10" db="EMBL/GenBank/DDBJ databases">
        <authorList>
            <person name="Hahn C.J."/>
            <person name="Laso-Perez R."/>
            <person name="Vulcano F."/>
            <person name="Vaziourakis K.-M."/>
            <person name="Stokke R."/>
            <person name="Steen I.H."/>
            <person name="Teske A."/>
            <person name="Boetius A."/>
            <person name="Liebeke M."/>
            <person name="Amann R."/>
            <person name="Knittel K."/>
        </authorList>
    </citation>
    <scope>NUCLEOTIDE SEQUENCE</scope>
    <source>
        <strain evidence="3">Gfbio:e3339647-f889-4370-9287-4fb5cb688e4c:AG392D22_GoMArc1</strain>
    </source>
</reference>
<dbReference type="Proteomes" id="UP000634805">
    <property type="component" value="Unassembled WGS sequence"/>
</dbReference>
<accession>A0A811TCL7</accession>